<reference evidence="2" key="2">
    <citation type="submission" date="2020-12" db="EMBL/GenBank/DDBJ databases">
        <title>New Spironucleus salmonicida genome in near-complete chromosomes.</title>
        <authorList>
            <person name="Xu F."/>
            <person name="Kurt Z."/>
            <person name="Jimenez-Gonzalez A."/>
            <person name="Astvaldsson A."/>
            <person name="Andersson J.O."/>
            <person name="Svard S.G."/>
        </authorList>
    </citation>
    <scope>NUCLEOTIDE SEQUENCE</scope>
    <source>
        <strain evidence="2">ATCC 50377</strain>
    </source>
</reference>
<dbReference type="Proteomes" id="UP000018208">
    <property type="component" value="Unassembled WGS sequence"/>
</dbReference>
<gene>
    <name evidence="1" type="ORF">SS50377_14862</name>
    <name evidence="2" type="ORF">SS50377_20230</name>
</gene>
<dbReference type="EMBL" id="KI546100">
    <property type="protein sequence ID" value="EST45286.1"/>
    <property type="molecule type" value="Genomic_DNA"/>
</dbReference>
<evidence type="ECO:0000313" key="2">
    <source>
        <dbReference type="EMBL" id="KAH0576884.1"/>
    </source>
</evidence>
<dbReference type="VEuPathDB" id="GiardiaDB:SS50377_20230"/>
<accession>V6LNI7</accession>
<dbReference type="EMBL" id="AUWU02000001">
    <property type="protein sequence ID" value="KAH0576884.1"/>
    <property type="molecule type" value="Genomic_DNA"/>
</dbReference>
<protein>
    <submittedName>
        <fullName evidence="1">Uncharacterized protein</fullName>
    </submittedName>
</protein>
<evidence type="ECO:0000313" key="3">
    <source>
        <dbReference type="Proteomes" id="UP000018208"/>
    </source>
</evidence>
<proteinExistence type="predicted"/>
<evidence type="ECO:0000313" key="1">
    <source>
        <dbReference type="EMBL" id="EST45286.1"/>
    </source>
</evidence>
<reference evidence="1 2" key="1">
    <citation type="journal article" date="2014" name="PLoS Genet.">
        <title>The Genome of Spironucleus salmonicida Highlights a Fish Pathogen Adapted to Fluctuating Environments.</title>
        <authorList>
            <person name="Xu F."/>
            <person name="Jerlstrom-Hultqvist J."/>
            <person name="Einarsson E."/>
            <person name="Astvaldsson A."/>
            <person name="Svard S.G."/>
            <person name="Andersson J.O."/>
        </authorList>
    </citation>
    <scope>NUCLEOTIDE SEQUENCE</scope>
    <source>
        <strain evidence="2">ATCC 50377</strain>
    </source>
</reference>
<dbReference type="AlphaFoldDB" id="V6LNI7"/>
<organism evidence="1">
    <name type="scientific">Spironucleus salmonicida</name>
    <dbReference type="NCBI Taxonomy" id="348837"/>
    <lineage>
        <taxon>Eukaryota</taxon>
        <taxon>Metamonada</taxon>
        <taxon>Diplomonadida</taxon>
        <taxon>Hexamitidae</taxon>
        <taxon>Hexamitinae</taxon>
        <taxon>Spironucleus</taxon>
    </lineage>
</organism>
<sequence length="1082" mass="127097">MIKLKRSLNKILKHVNTSALTKLLLYNEKLFNVTTSTHSLQIDDSKLFFTYIEDAEDILSNIFSDLKNLYLTAQETEITDIIRDYADLSSLSEIIFQGNHVYFQMLLQEVIFTQTRFDDEQYLTSISCRFYNADAEKISQCLFIPSIAYRKQVERLSINFTLSKYAKHALNTYSGLKQITLTITDDNNHVVDLPFSENMEKFTLVKQLINTFEIIDIYTSYPNLMFFSISCSIVQHINLNFSKQVTQQQLSSNRLNQDIQFKKNKVIQIMQQKGCLEIFKFFSISEIPVDLFILMTSNQPKIQEILISSQLVQSNYTVQNFEKLQNWLNPDVFNKIIQIYKYDKFKATENQQEYRVDDVIFDINHFNEEYILQQKATNLKDQVQKTQWNIPSRSSFVIDESNIDHYLYQQHDSIFHRSIKSMGKPRTNSHTLMYEKMMLLAANQNNSSNTDLESESEFYSSSFNSSLYSESSSSSLVSQSIKYGRRKISQTNLKQVKQTPVLDDNQVQTVRRSSFIQDNQDILTNWTMDTNIEIPVSESFVSYTKPTLYQQIDQSIIKKSYTENGISLDQYISGTELQDDSLIQEEPQHFAHDDTRYYQKKNKKILKRSWSSIQFFSIEKTKQHFIFQKGVSQFINVYLRNEKQSIIRSLYLQLPFCKFSEINQTKAIFKKLLDNQCIRQDKREKYCQKSVKQLKELINEQDIFFNTTQIDEDFEFSMVQDFTYDERQHTLRDEKQEFKDQYFTFDTFQQQLFNNFYDKQTMDPMRVQNSILNENNKQERHMSIIPNAHVQNFLSMNLPEKMFGITLNKHKFQLKNDEQDEIAIQEIEQNTTAVHISIILFVIAIPQGTKKLILLQVLFTEFTFNFLINHLSCLEELELQELPLLSNATTSSQSIQKLTLLDQGYLSIQILDSLFPCLNDFFGGNIFLDNDIIHTMNLQFISISQSKNLSKKALQQFIQGNQFTLQSLSLDNCPIPFIQCQMNKLETLNCKNIIYSYSEYYINNLSLGHLDFLQLIIQSPNMQTACYNQITQQYQGVFDYQNQFNVINTHYCSQMVSVIVDSPLVQVIKKFVSRECFIQIME</sequence>
<keyword evidence="3" id="KW-1185">Reference proteome</keyword>
<name>V6LNI7_9EUKA</name>